<sequence length="397" mass="43532">MKAAYRGVKPKRNLLLLVNPHSGPGKARTILQKKIEPLFRAAHAKIDVIYTTHNKHATDIARDLELGKYDAIVSMSGDGLVYEILNGLAEHKNPIEALKTPITPIPTGSGNGLSLNLLGLKEGTDVSFAAVNAIKGKPMPIDLFSVTQDGKRSLSFFSQCIGLMAELDLWTEHLRFMGSNRFVYGYVRGVVKRKSCPIKLYIKVAESDKNAMFDKFKEAREAAFSRSSSRAALNGNGNGNGHAEPNGDAGTAELSTALPPLKYKDEDPTKDEGWILFDKPVSYFYAGQGPFVSVDLMQFPVSLPNDGHIDIAVQAITPRGEMLSAMDGAEKGRAYWKDSCYYYKAKAYRIEPQSSASCLSIDGEKYPFKPYDLEVHPGLGTLLSLHGTYNTDFDPAT</sequence>
<dbReference type="GO" id="GO:0016020">
    <property type="term" value="C:membrane"/>
    <property type="evidence" value="ECO:0007669"/>
    <property type="project" value="TreeGrafter"/>
</dbReference>
<evidence type="ECO:0000259" key="2">
    <source>
        <dbReference type="PROSITE" id="PS50146"/>
    </source>
</evidence>
<dbReference type="Gene3D" id="3.40.50.10330">
    <property type="entry name" value="Probable inorganic polyphosphate/atp-NAD kinase, domain 1"/>
    <property type="match status" value="1"/>
</dbReference>
<dbReference type="EMBL" id="JASBNA010000003">
    <property type="protein sequence ID" value="KAK7693422.1"/>
    <property type="molecule type" value="Genomic_DNA"/>
</dbReference>
<keyword evidence="4" id="KW-1185">Reference proteome</keyword>
<evidence type="ECO:0000313" key="4">
    <source>
        <dbReference type="Proteomes" id="UP001385951"/>
    </source>
</evidence>
<dbReference type="SUPFAM" id="SSF111331">
    <property type="entry name" value="NAD kinase/diacylglycerol kinase-like"/>
    <property type="match status" value="1"/>
</dbReference>
<dbReference type="Gene3D" id="2.60.200.40">
    <property type="match status" value="1"/>
</dbReference>
<dbReference type="SMART" id="SM00046">
    <property type="entry name" value="DAGKc"/>
    <property type="match status" value="1"/>
</dbReference>
<protein>
    <recommendedName>
        <fullName evidence="2">DAGKc domain-containing protein</fullName>
    </recommendedName>
</protein>
<dbReference type="InterPro" id="IPR050187">
    <property type="entry name" value="Lipid_Phosphate_FormReg"/>
</dbReference>
<gene>
    <name evidence="3" type="ORF">QCA50_002990</name>
</gene>
<dbReference type="PANTHER" id="PTHR12358">
    <property type="entry name" value="SPHINGOSINE KINASE"/>
    <property type="match status" value="1"/>
</dbReference>
<comment type="caution">
    <text evidence="3">The sequence shown here is derived from an EMBL/GenBank/DDBJ whole genome shotgun (WGS) entry which is preliminary data.</text>
</comment>
<dbReference type="GO" id="GO:0046512">
    <property type="term" value="P:sphingosine biosynthetic process"/>
    <property type="evidence" value="ECO:0007669"/>
    <property type="project" value="TreeGrafter"/>
</dbReference>
<dbReference type="GO" id="GO:0001727">
    <property type="term" value="F:lipid kinase activity"/>
    <property type="evidence" value="ECO:0007669"/>
    <property type="project" value="UniProtKB-ARBA"/>
</dbReference>
<dbReference type="PROSITE" id="PS50146">
    <property type="entry name" value="DAGK"/>
    <property type="match status" value="1"/>
</dbReference>
<name>A0AAW0GNG8_9APHY</name>
<dbReference type="GO" id="GO:0016773">
    <property type="term" value="F:phosphotransferase activity, alcohol group as acceptor"/>
    <property type="evidence" value="ECO:0007669"/>
    <property type="project" value="UniProtKB-ARBA"/>
</dbReference>
<dbReference type="InterPro" id="IPR017438">
    <property type="entry name" value="ATP-NAD_kinase_N"/>
</dbReference>
<evidence type="ECO:0000256" key="1">
    <source>
        <dbReference type="SAM" id="MobiDB-lite"/>
    </source>
</evidence>
<organism evidence="3 4">
    <name type="scientific">Cerrena zonata</name>
    <dbReference type="NCBI Taxonomy" id="2478898"/>
    <lineage>
        <taxon>Eukaryota</taxon>
        <taxon>Fungi</taxon>
        <taxon>Dikarya</taxon>
        <taxon>Basidiomycota</taxon>
        <taxon>Agaricomycotina</taxon>
        <taxon>Agaricomycetes</taxon>
        <taxon>Polyporales</taxon>
        <taxon>Cerrenaceae</taxon>
        <taxon>Cerrena</taxon>
    </lineage>
</organism>
<dbReference type="Proteomes" id="UP001385951">
    <property type="component" value="Unassembled WGS sequence"/>
</dbReference>
<reference evidence="3 4" key="1">
    <citation type="submission" date="2022-09" db="EMBL/GenBank/DDBJ databases">
        <authorList>
            <person name="Palmer J.M."/>
        </authorList>
    </citation>
    <scope>NUCLEOTIDE SEQUENCE [LARGE SCALE GENOMIC DNA]</scope>
    <source>
        <strain evidence="3 4">DSM 7382</strain>
    </source>
</reference>
<dbReference type="Pfam" id="PF00781">
    <property type="entry name" value="DAGK_cat"/>
    <property type="match status" value="1"/>
</dbReference>
<dbReference type="PANTHER" id="PTHR12358:SF31">
    <property type="entry name" value="ACYLGLYCEROL KINASE, MITOCHONDRIAL"/>
    <property type="match status" value="1"/>
</dbReference>
<accession>A0AAW0GNG8</accession>
<evidence type="ECO:0000313" key="3">
    <source>
        <dbReference type="EMBL" id="KAK7693422.1"/>
    </source>
</evidence>
<dbReference type="InterPro" id="IPR016064">
    <property type="entry name" value="NAD/diacylglycerol_kinase_sf"/>
</dbReference>
<feature type="domain" description="DAGKc" evidence="2">
    <location>
        <begin position="9"/>
        <end position="150"/>
    </location>
</feature>
<dbReference type="GO" id="GO:0005737">
    <property type="term" value="C:cytoplasm"/>
    <property type="evidence" value="ECO:0007669"/>
    <property type="project" value="TreeGrafter"/>
</dbReference>
<feature type="region of interest" description="Disordered" evidence="1">
    <location>
        <begin position="230"/>
        <end position="251"/>
    </location>
</feature>
<dbReference type="AlphaFoldDB" id="A0AAW0GNG8"/>
<proteinExistence type="predicted"/>
<dbReference type="InterPro" id="IPR001206">
    <property type="entry name" value="Diacylglycerol_kinase_cat_dom"/>
</dbReference>